<dbReference type="Gene3D" id="3.40.50.300">
    <property type="entry name" value="P-loop containing nucleotide triphosphate hydrolases"/>
    <property type="match status" value="1"/>
</dbReference>
<dbReference type="PANTHER" id="PTHR12788">
    <property type="entry name" value="PROTEIN-TYROSINE SULFOTRANSFERASE 2"/>
    <property type="match status" value="1"/>
</dbReference>
<evidence type="ECO:0000313" key="2">
    <source>
        <dbReference type="EMBL" id="TGD73951.1"/>
    </source>
</evidence>
<comment type="caution">
    <text evidence="2">The sequence shown here is derived from an EMBL/GenBank/DDBJ whole genome shotgun (WGS) entry which is preliminary data.</text>
</comment>
<evidence type="ECO:0000256" key="1">
    <source>
        <dbReference type="ARBA" id="ARBA00022679"/>
    </source>
</evidence>
<gene>
    <name evidence="2" type="ORF">E4634_07350</name>
</gene>
<dbReference type="EMBL" id="SRLE01000006">
    <property type="protein sequence ID" value="TGD73951.1"/>
    <property type="molecule type" value="Genomic_DNA"/>
</dbReference>
<dbReference type="Proteomes" id="UP000298050">
    <property type="component" value="Unassembled WGS sequence"/>
</dbReference>
<dbReference type="RefSeq" id="WP_135442347.1">
    <property type="nucleotide sequence ID" value="NZ_SRLE01000006.1"/>
</dbReference>
<protein>
    <submittedName>
        <fullName evidence="2">Sulfotransferase</fullName>
    </submittedName>
</protein>
<organism evidence="2 3">
    <name type="scientific">Mangrovimicrobium sediminis</name>
    <dbReference type="NCBI Taxonomy" id="2562682"/>
    <lineage>
        <taxon>Bacteria</taxon>
        <taxon>Pseudomonadati</taxon>
        <taxon>Pseudomonadota</taxon>
        <taxon>Gammaproteobacteria</taxon>
        <taxon>Cellvibrionales</taxon>
        <taxon>Halieaceae</taxon>
        <taxon>Mangrovimicrobium</taxon>
    </lineage>
</organism>
<dbReference type="Pfam" id="PF13469">
    <property type="entry name" value="Sulfotransfer_3"/>
    <property type="match status" value="1"/>
</dbReference>
<dbReference type="GO" id="GO:0008476">
    <property type="term" value="F:protein-tyrosine sulfotransferase activity"/>
    <property type="evidence" value="ECO:0007669"/>
    <property type="project" value="InterPro"/>
</dbReference>
<keyword evidence="1 2" id="KW-0808">Transferase</keyword>
<evidence type="ECO:0000313" key="3">
    <source>
        <dbReference type="Proteomes" id="UP000298050"/>
    </source>
</evidence>
<dbReference type="InterPro" id="IPR026634">
    <property type="entry name" value="TPST-like"/>
</dbReference>
<dbReference type="OrthoDB" id="5729795at2"/>
<proteinExistence type="predicted"/>
<keyword evidence="3" id="KW-1185">Reference proteome</keyword>
<dbReference type="InterPro" id="IPR027417">
    <property type="entry name" value="P-loop_NTPase"/>
</dbReference>
<dbReference type="SUPFAM" id="SSF52540">
    <property type="entry name" value="P-loop containing nucleoside triphosphate hydrolases"/>
    <property type="match status" value="1"/>
</dbReference>
<dbReference type="PANTHER" id="PTHR12788:SF10">
    <property type="entry name" value="PROTEIN-TYROSINE SULFOTRANSFERASE"/>
    <property type="match status" value="1"/>
</dbReference>
<name>A0A4Z0M368_9GAMM</name>
<sequence>MTGAPVPACPSARRDQLAPDFFVVGSVRTGSTLLRLMLGHHPRVCRCDEMEYLVPGIEMQSAGRPIEEYRDFLRYDRIFQLSGFDVPGGADLRELGDDLFRQLAERNPDCDIAGATVHNDFAHLASIWPQAKFIFLDRDPRDVAFSVMNLGWAGTGWYAAQFWVRAKANWERVCAATAPGQRLEIRFEDLVAAPEPVLHKVCDFLDIAFSPAMLEIERDTTYRRPSARAAASWEQRGRQRDIAEVETRIGRDRIAAAGYPLSDYPDVDSGALAMAGFALRDLWHRTRYRIRQYGLYLWLASALSKRSGSQAWRRSVQLRLDAIDNAHLK</sequence>
<reference evidence="2 3" key="1">
    <citation type="submission" date="2019-04" db="EMBL/GenBank/DDBJ databases">
        <title>Taxonomy of novel Haliea sp. from mangrove soil of West Coast of India.</title>
        <authorList>
            <person name="Verma A."/>
            <person name="Kumar P."/>
            <person name="Krishnamurthi S."/>
        </authorList>
    </citation>
    <scope>NUCLEOTIDE SEQUENCE [LARGE SCALE GENOMIC DNA]</scope>
    <source>
        <strain evidence="2 3">SAOS-164</strain>
    </source>
</reference>
<accession>A0A4Z0M368</accession>
<dbReference type="AlphaFoldDB" id="A0A4Z0M368"/>